<name>A0A9P5THV4_GYMJU</name>
<reference evidence="1" key="1">
    <citation type="submission" date="2020-11" db="EMBL/GenBank/DDBJ databases">
        <authorList>
            <consortium name="DOE Joint Genome Institute"/>
            <person name="Ahrendt S."/>
            <person name="Riley R."/>
            <person name="Andreopoulos W."/>
            <person name="LaButti K."/>
            <person name="Pangilinan J."/>
            <person name="Ruiz-duenas F.J."/>
            <person name="Barrasa J.M."/>
            <person name="Sanchez-Garcia M."/>
            <person name="Camarero S."/>
            <person name="Miyauchi S."/>
            <person name="Serrano A."/>
            <person name="Linde D."/>
            <person name="Babiker R."/>
            <person name="Drula E."/>
            <person name="Ayuso-Fernandez I."/>
            <person name="Pacheco R."/>
            <person name="Padilla G."/>
            <person name="Ferreira P."/>
            <person name="Barriuso J."/>
            <person name="Kellner H."/>
            <person name="Castanera R."/>
            <person name="Alfaro M."/>
            <person name="Ramirez L."/>
            <person name="Pisabarro A.G."/>
            <person name="Kuo A."/>
            <person name="Tritt A."/>
            <person name="Lipzen A."/>
            <person name="He G."/>
            <person name="Yan M."/>
            <person name="Ng V."/>
            <person name="Cullen D."/>
            <person name="Martin F."/>
            <person name="Rosso M.-N."/>
            <person name="Henrissat B."/>
            <person name="Hibbett D."/>
            <person name="Martinez A.T."/>
            <person name="Grigoriev I.V."/>
        </authorList>
    </citation>
    <scope>NUCLEOTIDE SEQUENCE</scope>
    <source>
        <strain evidence="1">AH 44721</strain>
    </source>
</reference>
<evidence type="ECO:0000313" key="1">
    <source>
        <dbReference type="EMBL" id="KAF8882631.1"/>
    </source>
</evidence>
<dbReference type="AlphaFoldDB" id="A0A9P5THV4"/>
<dbReference type="OrthoDB" id="3214502at2759"/>
<protein>
    <recommendedName>
        <fullName evidence="3">CxC2-like cysteine cluster KDZ transposase-associated domain-containing protein</fullName>
    </recommendedName>
</protein>
<feature type="non-terminal residue" evidence="1">
    <location>
        <position position="1"/>
    </location>
</feature>
<evidence type="ECO:0008006" key="3">
    <source>
        <dbReference type="Google" id="ProtNLM"/>
    </source>
</evidence>
<dbReference type="Proteomes" id="UP000724874">
    <property type="component" value="Unassembled WGS sequence"/>
</dbReference>
<organism evidence="1 2">
    <name type="scientific">Gymnopilus junonius</name>
    <name type="common">Spectacular rustgill mushroom</name>
    <name type="synonym">Gymnopilus spectabilis subsp. junonius</name>
    <dbReference type="NCBI Taxonomy" id="109634"/>
    <lineage>
        <taxon>Eukaryota</taxon>
        <taxon>Fungi</taxon>
        <taxon>Dikarya</taxon>
        <taxon>Basidiomycota</taxon>
        <taxon>Agaricomycotina</taxon>
        <taxon>Agaricomycetes</taxon>
        <taxon>Agaricomycetidae</taxon>
        <taxon>Agaricales</taxon>
        <taxon>Agaricineae</taxon>
        <taxon>Hymenogastraceae</taxon>
        <taxon>Gymnopilus</taxon>
    </lineage>
</organism>
<accession>A0A9P5THV4</accession>
<keyword evidence="2" id="KW-1185">Reference proteome</keyword>
<dbReference type="EMBL" id="JADNYJ010000121">
    <property type="protein sequence ID" value="KAF8882631.1"/>
    <property type="molecule type" value="Genomic_DNA"/>
</dbReference>
<sequence>GNDLLGVDDTKTGELAVICPSCPHPGINLLDGWESAPDTLKFLYMIIICMDANFHLKNQLVLNYLQDPGLGTRWAYLVPCKPYEDYVLSHANDEDVSDQFPFLFFLFVDTIIEPEGLD</sequence>
<proteinExistence type="predicted"/>
<gene>
    <name evidence="1" type="ORF">CPB84DRAFT_1686623</name>
</gene>
<evidence type="ECO:0000313" key="2">
    <source>
        <dbReference type="Proteomes" id="UP000724874"/>
    </source>
</evidence>
<comment type="caution">
    <text evidence="1">The sequence shown here is derived from an EMBL/GenBank/DDBJ whole genome shotgun (WGS) entry which is preliminary data.</text>
</comment>